<evidence type="ECO:0000259" key="1">
    <source>
        <dbReference type="Pfam" id="PF06985"/>
    </source>
</evidence>
<protein>
    <recommendedName>
        <fullName evidence="1">Heterokaryon incompatibility domain-containing protein</fullName>
    </recommendedName>
</protein>
<evidence type="ECO:0000313" key="3">
    <source>
        <dbReference type="Proteomes" id="UP000683000"/>
    </source>
</evidence>
<dbReference type="InterPro" id="IPR010730">
    <property type="entry name" value="HET"/>
</dbReference>
<name>A0A8I2YYP4_9AGAM</name>
<dbReference type="Pfam" id="PF06985">
    <property type="entry name" value="HET"/>
    <property type="match status" value="1"/>
</dbReference>
<dbReference type="EMBL" id="JAGFBS010000001">
    <property type="protein sequence ID" value="KAG6381829.1"/>
    <property type="molecule type" value="Genomic_DNA"/>
</dbReference>
<dbReference type="OrthoDB" id="2634962at2759"/>
<accession>A0A8I2YYP4</accession>
<evidence type="ECO:0000313" key="2">
    <source>
        <dbReference type="EMBL" id="KAG6381829.1"/>
    </source>
</evidence>
<organism evidence="2 3">
    <name type="scientific">Boletus reticuloceps</name>
    <dbReference type="NCBI Taxonomy" id="495285"/>
    <lineage>
        <taxon>Eukaryota</taxon>
        <taxon>Fungi</taxon>
        <taxon>Dikarya</taxon>
        <taxon>Basidiomycota</taxon>
        <taxon>Agaricomycotina</taxon>
        <taxon>Agaricomycetes</taxon>
        <taxon>Agaricomycetidae</taxon>
        <taxon>Boletales</taxon>
        <taxon>Boletineae</taxon>
        <taxon>Boletaceae</taxon>
        <taxon>Boletoideae</taxon>
        <taxon>Boletus</taxon>
    </lineage>
</organism>
<dbReference type="Proteomes" id="UP000683000">
    <property type="component" value="Unassembled WGS sequence"/>
</dbReference>
<gene>
    <name evidence="2" type="ORF">JVT61DRAFT_438</name>
</gene>
<keyword evidence="3" id="KW-1185">Reference proteome</keyword>
<reference evidence="2" key="1">
    <citation type="submission" date="2021-03" db="EMBL/GenBank/DDBJ databases">
        <title>Evolutionary innovations through gain and loss of genes in the ectomycorrhizal Boletales.</title>
        <authorList>
            <person name="Wu G."/>
            <person name="Miyauchi S."/>
            <person name="Morin E."/>
            <person name="Yang Z.-L."/>
            <person name="Xu J."/>
            <person name="Martin F.M."/>
        </authorList>
    </citation>
    <scope>NUCLEOTIDE SEQUENCE</scope>
    <source>
        <strain evidence="2">BR01</strain>
    </source>
</reference>
<dbReference type="PANTHER" id="PTHR10622:SF10">
    <property type="entry name" value="HET DOMAIN-CONTAINING PROTEIN"/>
    <property type="match status" value="1"/>
</dbReference>
<comment type="caution">
    <text evidence="2">The sequence shown here is derived from an EMBL/GenBank/DDBJ whole genome shotgun (WGS) entry which is preliminary data.</text>
</comment>
<proteinExistence type="predicted"/>
<feature type="domain" description="Heterokaryon incompatibility" evidence="1">
    <location>
        <begin position="82"/>
        <end position="174"/>
    </location>
</feature>
<sequence length="212" mass="24838">MTIPEVLEIFEEYTGKVNIPSRFIDLDDPSHVLCLVDIDTVRNAHRAIIESIEEADIERHTSYANQRREDVIRTIVKGVVNYAILSHTWRRGLDRFRYRDMVSNAPRTGPGWHKLERFCHIAKTSFRCRFAWADIICIDHENPLDRETATQSLFDWYRNAYVCIVHLATASDPSDMGHDAWFYRGFTLTELLAPMRMKFYGAGWKALNDDYY</sequence>
<dbReference type="AlphaFoldDB" id="A0A8I2YYP4"/>
<dbReference type="PANTHER" id="PTHR10622">
    <property type="entry name" value="HET DOMAIN-CONTAINING PROTEIN"/>
    <property type="match status" value="1"/>
</dbReference>